<keyword evidence="5" id="KW-1185">Reference proteome</keyword>
<dbReference type="PIRSF" id="PIRSF026508">
    <property type="entry name" value="TelA"/>
    <property type="match status" value="1"/>
</dbReference>
<evidence type="ECO:0000313" key="4">
    <source>
        <dbReference type="EMBL" id="AOH53125.1"/>
    </source>
</evidence>
<dbReference type="OrthoDB" id="9768858at2"/>
<name>A0A1B3XIS5_9BACI</name>
<reference evidence="4 5" key="1">
    <citation type="submission" date="2016-08" db="EMBL/GenBank/DDBJ databases">
        <title>Complete genome sequence of Bacillus muralis G25-68, a strain with toxicity to nematodes.</title>
        <authorList>
            <person name="Zheng Z."/>
        </authorList>
    </citation>
    <scope>NUCLEOTIDE SEQUENCE [LARGE SCALE GENOMIC DNA]</scope>
    <source>
        <strain evidence="4 5">G25-68</strain>
    </source>
</reference>
<dbReference type="EMBL" id="CP017080">
    <property type="protein sequence ID" value="AOH53125.1"/>
    <property type="molecule type" value="Genomic_DNA"/>
</dbReference>
<organism evidence="4 5">
    <name type="scientific">Peribacillus muralis</name>
    <dbReference type="NCBI Taxonomy" id="264697"/>
    <lineage>
        <taxon>Bacteria</taxon>
        <taxon>Bacillati</taxon>
        <taxon>Bacillota</taxon>
        <taxon>Bacilli</taxon>
        <taxon>Bacillales</taxon>
        <taxon>Bacillaceae</taxon>
        <taxon>Peribacillus</taxon>
    </lineage>
</organism>
<evidence type="ECO:0000256" key="1">
    <source>
        <dbReference type="ARBA" id="ARBA00005541"/>
    </source>
</evidence>
<evidence type="ECO:0000256" key="2">
    <source>
        <dbReference type="PIRNR" id="PIRNR026508"/>
    </source>
</evidence>
<gene>
    <name evidence="4" type="ORF">ABE28_002090</name>
</gene>
<sequence length="392" mass="44563">MNNNDPNLLNKTDNANLLDDLLANPFNEVQELEKAPSSSKEAKPVKLIDVIPEENRAKAYQLAEQIDPTNHQAMISYGTPAQSKLLTFSNSMLEHVQKKDVGEVGSIISDLMKKLNELSPDELKQDKPSFFARVFGKISGSVQEVLSKYQKTGAQIDRIGVKLDRSKNILLSDIVILEKLYETNKEYFQALNVYIAAGEIKLEEIHGKTIPELKKSAELSNDQMKFQEVNDMRQFAERLDKRLHDLKLSREITIQSAPQIRLIQNTNQALVEKIQSSIMTAIPLWKNQVAIALTLIRQRHAVEAQKQVSKTTNDLLLKNSEMLKINTIETAKENERGLVDIETLKNTQANLISTLEETMRIQEEGRHKRRQAEQELASMENELKQKLLEIKG</sequence>
<evidence type="ECO:0000313" key="5">
    <source>
        <dbReference type="Proteomes" id="UP000077926"/>
    </source>
</evidence>
<dbReference type="PANTHER" id="PTHR38432:SF1">
    <property type="entry name" value="TELA-LIKE PROTEIN SAOUHSC_01408"/>
    <property type="match status" value="1"/>
</dbReference>
<evidence type="ECO:0000256" key="3">
    <source>
        <dbReference type="SAM" id="Coils"/>
    </source>
</evidence>
<accession>A0A1B3XIS5</accession>
<dbReference type="STRING" id="264697.ABE28_002090"/>
<dbReference type="InterPro" id="IPR008863">
    <property type="entry name" value="Toxic_anion-R_TelA"/>
</dbReference>
<protein>
    <submittedName>
        <fullName evidence="4">Tellurite resistance protein TelA</fullName>
    </submittedName>
</protein>
<dbReference type="AlphaFoldDB" id="A0A1B3XIS5"/>
<proteinExistence type="inferred from homology"/>
<dbReference type="KEGG" id="bmur:ABE28_002090"/>
<feature type="coiled-coil region" evidence="3">
    <location>
        <begin position="362"/>
        <end position="389"/>
    </location>
</feature>
<dbReference type="Pfam" id="PF05816">
    <property type="entry name" value="TelA"/>
    <property type="match status" value="1"/>
</dbReference>
<comment type="similarity">
    <text evidence="1 2">Belongs to the TelA family.</text>
</comment>
<dbReference type="PANTHER" id="PTHR38432">
    <property type="entry name" value="TELA-LIKE PROTEIN SAOUHSC_01408"/>
    <property type="match status" value="1"/>
</dbReference>
<keyword evidence="3" id="KW-0175">Coiled coil</keyword>
<dbReference type="Proteomes" id="UP000077926">
    <property type="component" value="Chromosome"/>
</dbReference>
<dbReference type="RefSeq" id="WP_064462282.1">
    <property type="nucleotide sequence ID" value="NZ_CP017080.1"/>
</dbReference>